<feature type="domain" description="AB hydrolase-1" evidence="4">
    <location>
        <begin position="16"/>
        <end position="244"/>
    </location>
</feature>
<dbReference type="Pfam" id="PF00561">
    <property type="entry name" value="Abhydrolase_1"/>
    <property type="match status" value="1"/>
</dbReference>
<keyword evidence="1 3" id="KW-0474">Menaquinone biosynthesis</keyword>
<dbReference type="NCBIfam" id="TIGR03695">
    <property type="entry name" value="menH_SHCHC"/>
    <property type="match status" value="1"/>
</dbReference>
<sequence>MLYSRISSNLHETSGPVIVFLHGLLGSGEDWQPALGHLNEWPTITVDLPGHGLSALESCNSFRDCCNQISDALLTQIASHRPIVLVGYSLGARIAMTGVAHHYFSSLNIQQLIVEGGNFGLQSEEDKQIRLKNDSHWADRFNNDPIGQVLNDWYQQPIFSSLKHEQRQELVTKRSVNLGSAVANMLMATSLAKQEYLLDSIKEADVKTHYIFGEDDDKFSQLAKQSSLSFSSVAQAGHNAHWEQPAAFAKIIYTQIQTHLTV</sequence>
<evidence type="ECO:0000256" key="1">
    <source>
        <dbReference type="ARBA" id="ARBA00022428"/>
    </source>
</evidence>
<dbReference type="RefSeq" id="WP_257085172.1">
    <property type="nucleotide sequence ID" value="NZ_CP102096.1"/>
</dbReference>
<comment type="subunit">
    <text evidence="3">Monomer.</text>
</comment>
<dbReference type="EC" id="4.2.99.20" evidence="3"/>
<dbReference type="InterPro" id="IPR000073">
    <property type="entry name" value="AB_hydrolase_1"/>
</dbReference>
<protein>
    <recommendedName>
        <fullName evidence="3">Putative 2-succinyl-6-hydroxy-2,4-cyclohexadiene-1-carboxylate synthase</fullName>
        <shortName evidence="3">SHCHC synthase</shortName>
        <ecNumber evidence="3">4.2.99.20</ecNumber>
    </recommendedName>
</protein>
<keyword evidence="6" id="KW-1185">Reference proteome</keyword>
<dbReference type="SUPFAM" id="SSF53474">
    <property type="entry name" value="alpha/beta-Hydrolases"/>
    <property type="match status" value="1"/>
</dbReference>
<comment type="pathway">
    <text evidence="3">Quinol/quinone metabolism; 1,4-dihydroxy-2-naphthoate biosynthesis; 1,4-dihydroxy-2-naphthoate from chorismate: step 3/7.</text>
</comment>
<name>A0ABY5LHD5_9VIBR</name>
<organism evidence="5 6">
    <name type="scientific">Vibrio japonicus</name>
    <dbReference type="NCBI Taxonomy" id="1824638"/>
    <lineage>
        <taxon>Bacteria</taxon>
        <taxon>Pseudomonadati</taxon>
        <taxon>Pseudomonadota</taxon>
        <taxon>Gammaproteobacteria</taxon>
        <taxon>Vibrionales</taxon>
        <taxon>Vibrionaceae</taxon>
        <taxon>Vibrio</taxon>
    </lineage>
</organism>
<evidence type="ECO:0000259" key="4">
    <source>
        <dbReference type="Pfam" id="PF00561"/>
    </source>
</evidence>
<evidence type="ECO:0000313" key="5">
    <source>
        <dbReference type="EMBL" id="UUM31449.1"/>
    </source>
</evidence>
<dbReference type="PANTHER" id="PTHR42916:SF1">
    <property type="entry name" value="PROTEIN PHYLLO, CHLOROPLASTIC"/>
    <property type="match status" value="1"/>
</dbReference>
<dbReference type="PANTHER" id="PTHR42916">
    <property type="entry name" value="2-SUCCINYL-5-ENOLPYRUVYL-6-HYDROXY-3-CYCLOHEXENE-1-CARBOXYLATE SYNTHASE"/>
    <property type="match status" value="1"/>
</dbReference>
<dbReference type="NCBIfam" id="NF008340">
    <property type="entry name" value="PRK11126.1"/>
    <property type="match status" value="1"/>
</dbReference>
<evidence type="ECO:0000256" key="3">
    <source>
        <dbReference type="HAMAP-Rule" id="MF_01660"/>
    </source>
</evidence>
<proteinExistence type="inferred from homology"/>
<evidence type="ECO:0000256" key="2">
    <source>
        <dbReference type="ARBA" id="ARBA00023239"/>
    </source>
</evidence>
<dbReference type="HAMAP" id="MF_01660">
    <property type="entry name" value="MenH"/>
    <property type="match status" value="1"/>
</dbReference>
<dbReference type="GO" id="GO:0070205">
    <property type="term" value="F:2-succinyl-6-hydroxy-2,4-cyclohexadiene-1-carboxylate synthase activity"/>
    <property type="evidence" value="ECO:0007669"/>
    <property type="project" value="UniProtKB-EC"/>
</dbReference>
<comment type="function">
    <text evidence="3">Catalyzes a proton abstraction reaction that results in 2,5-elimination of pyruvate from 2-succinyl-5-enolpyruvyl-6-hydroxy-3-cyclohexene-1-carboxylate (SEPHCHC) and the formation of 2-succinyl-6-hydroxy-2,4-cyclohexadiene-1-carboxylate (SHCHC).</text>
</comment>
<dbReference type="EMBL" id="CP102096">
    <property type="protein sequence ID" value="UUM31449.1"/>
    <property type="molecule type" value="Genomic_DNA"/>
</dbReference>
<evidence type="ECO:0000313" key="6">
    <source>
        <dbReference type="Proteomes" id="UP001058602"/>
    </source>
</evidence>
<keyword evidence="2 3" id="KW-0456">Lyase</keyword>
<accession>A0ABY5LHD5</accession>
<reference evidence="5" key="1">
    <citation type="submission" date="2022-07" db="EMBL/GenBank/DDBJ databases">
        <title>Complete genome of Vibrio japonicus strain JCM 31412T and phylogenomic assessment of the Nereis clade of the genus Vibrio.</title>
        <authorList>
            <person name="Shlafstein M.D."/>
            <person name="Emsley S.A."/>
            <person name="Ushijima B."/>
            <person name="Videau P."/>
            <person name="Saw J.H."/>
        </authorList>
    </citation>
    <scope>NUCLEOTIDE SEQUENCE</scope>
    <source>
        <strain evidence="5">JCM 31412</strain>
    </source>
</reference>
<dbReference type="InterPro" id="IPR029058">
    <property type="entry name" value="AB_hydrolase_fold"/>
</dbReference>
<dbReference type="InterPro" id="IPR022485">
    <property type="entry name" value="SHCHC_synthase_MenH"/>
</dbReference>
<gene>
    <name evidence="3 5" type="primary">menH</name>
    <name evidence="5" type="ORF">NP165_04765</name>
</gene>
<dbReference type="Gene3D" id="3.40.50.1820">
    <property type="entry name" value="alpha/beta hydrolase"/>
    <property type="match status" value="1"/>
</dbReference>
<comment type="pathway">
    <text evidence="3">Quinol/quinone metabolism; menaquinone biosynthesis.</text>
</comment>
<dbReference type="Proteomes" id="UP001058602">
    <property type="component" value="Chromosome 1"/>
</dbReference>
<comment type="similarity">
    <text evidence="3">Belongs to the AB hydrolase superfamily. MenH family.</text>
</comment>
<comment type="catalytic activity">
    <reaction evidence="3">
        <text>5-enolpyruvoyl-6-hydroxy-2-succinyl-cyclohex-3-ene-1-carboxylate = (1R,6R)-6-hydroxy-2-succinyl-cyclohexa-2,4-diene-1-carboxylate + pyruvate</text>
        <dbReference type="Rhea" id="RHEA:25597"/>
        <dbReference type="ChEBI" id="CHEBI:15361"/>
        <dbReference type="ChEBI" id="CHEBI:58689"/>
        <dbReference type="ChEBI" id="CHEBI:58818"/>
        <dbReference type="EC" id="4.2.99.20"/>
    </reaction>
</comment>